<gene>
    <name evidence="2" type="ORF">TSIB3V08_LOCUS6340</name>
</gene>
<name>A0A7R9AX73_TIMSH</name>
<accession>A0A7R9AX73</accession>
<reference evidence="2" key="1">
    <citation type="submission" date="2020-11" db="EMBL/GenBank/DDBJ databases">
        <authorList>
            <person name="Tran Van P."/>
        </authorList>
    </citation>
    <scope>NUCLEOTIDE SEQUENCE</scope>
</reference>
<organism evidence="2">
    <name type="scientific">Timema shepardi</name>
    <name type="common">Walking stick</name>
    <dbReference type="NCBI Taxonomy" id="629360"/>
    <lineage>
        <taxon>Eukaryota</taxon>
        <taxon>Metazoa</taxon>
        <taxon>Ecdysozoa</taxon>
        <taxon>Arthropoda</taxon>
        <taxon>Hexapoda</taxon>
        <taxon>Insecta</taxon>
        <taxon>Pterygota</taxon>
        <taxon>Neoptera</taxon>
        <taxon>Polyneoptera</taxon>
        <taxon>Phasmatodea</taxon>
        <taxon>Timematodea</taxon>
        <taxon>Timematoidea</taxon>
        <taxon>Timematidae</taxon>
        <taxon>Timema</taxon>
    </lineage>
</organism>
<feature type="region of interest" description="Disordered" evidence="1">
    <location>
        <begin position="55"/>
        <end position="82"/>
    </location>
</feature>
<sequence>MFHLFSTGEEELQGLLQEETALQLEHRELLSLQSDLQGRVQVERAEIERLRAQLATKSFNENSSEGSSSDTDDPEDTSTAERVVHVHGELSRATPYPVVTAEGSESDAAVAMVLRDGARRRILRVVLTHGGTFLRI</sequence>
<evidence type="ECO:0000313" key="2">
    <source>
        <dbReference type="EMBL" id="CAD7262223.1"/>
    </source>
</evidence>
<proteinExistence type="predicted"/>
<dbReference type="EMBL" id="OC002689">
    <property type="protein sequence ID" value="CAD7262223.1"/>
    <property type="molecule type" value="Genomic_DNA"/>
</dbReference>
<evidence type="ECO:0000256" key="1">
    <source>
        <dbReference type="SAM" id="MobiDB-lite"/>
    </source>
</evidence>
<dbReference type="AlphaFoldDB" id="A0A7R9AX73"/>
<protein>
    <submittedName>
        <fullName evidence="2">Uncharacterized protein</fullName>
    </submittedName>
</protein>